<dbReference type="Pfam" id="PF00232">
    <property type="entry name" value="Glyco_hydro_1"/>
    <property type="match status" value="1"/>
</dbReference>
<feature type="binding site" evidence="10">
    <location>
        <position position="201"/>
    </location>
    <ligand>
        <name>substrate</name>
    </ligand>
</feature>
<proteinExistence type="inferred from homology"/>
<evidence type="ECO:0000256" key="9">
    <source>
        <dbReference type="PIRSR" id="PIRSR617736-1"/>
    </source>
</evidence>
<organism evidence="14 15">
    <name type="scientific">Ancylobacter rudongensis</name>
    <dbReference type="NCBI Taxonomy" id="177413"/>
    <lineage>
        <taxon>Bacteria</taxon>
        <taxon>Pseudomonadati</taxon>
        <taxon>Pseudomonadota</taxon>
        <taxon>Alphaproteobacteria</taxon>
        <taxon>Hyphomicrobiales</taxon>
        <taxon>Xanthobacteraceae</taxon>
        <taxon>Ancylobacter</taxon>
    </lineage>
</organism>
<evidence type="ECO:0000256" key="6">
    <source>
        <dbReference type="ARBA" id="ARBA00023277"/>
    </source>
</evidence>
<feature type="chain" id="PRO_5011471508" description="Beta-glucosidase" evidence="13">
    <location>
        <begin position="27"/>
        <end position="483"/>
    </location>
</feature>
<name>A0A1G4R7D1_9HYPH</name>
<dbReference type="InterPro" id="IPR018120">
    <property type="entry name" value="Glyco_hydro_1_AS"/>
</dbReference>
<dbReference type="InterPro" id="IPR017853">
    <property type="entry name" value="GH"/>
</dbReference>
<evidence type="ECO:0000256" key="1">
    <source>
        <dbReference type="ARBA" id="ARBA00000448"/>
    </source>
</evidence>
<dbReference type="RefSeq" id="WP_091437317.1">
    <property type="nucleotide sequence ID" value="NZ_FMTP01000002.1"/>
</dbReference>
<comment type="similarity">
    <text evidence="2 12">Belongs to the glycosyl hydrolase 1 family.</text>
</comment>
<accession>A0A1G4R7D1</accession>
<evidence type="ECO:0000256" key="8">
    <source>
        <dbReference type="ARBA" id="ARBA00023326"/>
    </source>
</evidence>
<feature type="active site" description="Nucleophile" evidence="9 11">
    <location>
        <position position="386"/>
    </location>
</feature>
<dbReference type="SUPFAM" id="SSF51445">
    <property type="entry name" value="(Trans)glycosidases"/>
    <property type="match status" value="1"/>
</dbReference>
<dbReference type="Gene3D" id="3.20.20.80">
    <property type="entry name" value="Glycosidases"/>
    <property type="match status" value="1"/>
</dbReference>
<evidence type="ECO:0000313" key="14">
    <source>
        <dbReference type="EMBL" id="SCW52718.1"/>
    </source>
</evidence>
<dbReference type="InterPro" id="IPR001360">
    <property type="entry name" value="Glyco_hydro_1"/>
</dbReference>
<keyword evidence="7 12" id="KW-0326">Glycosidase</keyword>
<dbReference type="GO" id="GO:0005829">
    <property type="term" value="C:cytosol"/>
    <property type="evidence" value="ECO:0007669"/>
    <property type="project" value="TreeGrafter"/>
</dbReference>
<evidence type="ECO:0000256" key="2">
    <source>
        <dbReference type="ARBA" id="ARBA00010838"/>
    </source>
</evidence>
<feature type="active site" description="Proton donor" evidence="9">
    <location>
        <position position="202"/>
    </location>
</feature>
<dbReference type="PANTHER" id="PTHR10353:SF36">
    <property type="entry name" value="LP05116P"/>
    <property type="match status" value="1"/>
</dbReference>
<dbReference type="Proteomes" id="UP000198889">
    <property type="component" value="Unassembled WGS sequence"/>
</dbReference>
<keyword evidence="15" id="KW-1185">Reference proteome</keyword>
<evidence type="ECO:0000313" key="15">
    <source>
        <dbReference type="Proteomes" id="UP000198889"/>
    </source>
</evidence>
<dbReference type="EMBL" id="FMTP01000002">
    <property type="protein sequence ID" value="SCW52718.1"/>
    <property type="molecule type" value="Genomic_DNA"/>
</dbReference>
<evidence type="ECO:0000256" key="7">
    <source>
        <dbReference type="ARBA" id="ARBA00023295"/>
    </source>
</evidence>
<dbReference type="PRINTS" id="PR00131">
    <property type="entry name" value="GLHYDRLASE1"/>
</dbReference>
<evidence type="ECO:0000256" key="4">
    <source>
        <dbReference type="ARBA" id="ARBA00022801"/>
    </source>
</evidence>
<evidence type="ECO:0000256" key="11">
    <source>
        <dbReference type="PROSITE-ProRule" id="PRU10055"/>
    </source>
</evidence>
<dbReference type="PROSITE" id="PS51318">
    <property type="entry name" value="TAT"/>
    <property type="match status" value="1"/>
</dbReference>
<dbReference type="GO" id="GO:0030245">
    <property type="term" value="P:cellulose catabolic process"/>
    <property type="evidence" value="ECO:0007669"/>
    <property type="project" value="UniProtKB-KW"/>
</dbReference>
<dbReference type="PROSITE" id="PS00653">
    <property type="entry name" value="GLYCOSYL_HYDROL_F1_2"/>
    <property type="match status" value="1"/>
</dbReference>
<feature type="signal peptide" evidence="13">
    <location>
        <begin position="1"/>
        <end position="26"/>
    </location>
</feature>
<dbReference type="FunFam" id="3.20.20.80:FF:000004">
    <property type="entry name" value="Beta-glucosidase 6-phospho-beta-glucosidase"/>
    <property type="match status" value="1"/>
</dbReference>
<dbReference type="AlphaFoldDB" id="A0A1G4R7D1"/>
<dbReference type="InterPro" id="IPR006311">
    <property type="entry name" value="TAT_signal"/>
</dbReference>
<protein>
    <recommendedName>
        <fullName evidence="3 12">Beta-glucosidase</fullName>
        <ecNumber evidence="3 12">3.2.1.21</ecNumber>
    </recommendedName>
</protein>
<feature type="binding site" evidence="10">
    <location>
        <position position="327"/>
    </location>
    <ligand>
        <name>substrate</name>
    </ligand>
</feature>
<keyword evidence="5" id="KW-0136">Cellulose degradation</keyword>
<dbReference type="InterPro" id="IPR017736">
    <property type="entry name" value="Glyco_hydro_1_beta-glucosidase"/>
</dbReference>
<feature type="binding site" evidence="10">
    <location>
        <begin position="440"/>
        <end position="441"/>
    </location>
    <ligand>
        <name>substrate</name>
    </ligand>
</feature>
<keyword evidence="4 12" id="KW-0378">Hydrolase</keyword>
<keyword evidence="13" id="KW-0732">Signal</keyword>
<dbReference type="EC" id="3.2.1.21" evidence="3 12"/>
<dbReference type="GO" id="GO:0008422">
    <property type="term" value="F:beta-glucosidase activity"/>
    <property type="evidence" value="ECO:0007669"/>
    <property type="project" value="UniProtKB-EC"/>
</dbReference>
<evidence type="ECO:0000256" key="12">
    <source>
        <dbReference type="RuleBase" id="RU361175"/>
    </source>
</evidence>
<evidence type="ECO:0000256" key="3">
    <source>
        <dbReference type="ARBA" id="ARBA00012744"/>
    </source>
</evidence>
<evidence type="ECO:0000256" key="5">
    <source>
        <dbReference type="ARBA" id="ARBA00023001"/>
    </source>
</evidence>
<evidence type="ECO:0000256" key="10">
    <source>
        <dbReference type="PIRSR" id="PIRSR617736-2"/>
    </source>
</evidence>
<comment type="catalytic activity">
    <reaction evidence="1 12">
        <text>Hydrolysis of terminal, non-reducing beta-D-glucosyl residues with release of beta-D-glucose.</text>
        <dbReference type="EC" id="3.2.1.21"/>
    </reaction>
</comment>
<keyword evidence="8" id="KW-0624">Polysaccharide degradation</keyword>
<sequence length="483" mass="52344">MLRRRDLLLSALAAASLPALPLPTRAQTAAAAPLLPAGTPRLPADFVWGASTSAYQIEGAVTEGGRKPSIWDVFAHTPGRIADGTTGDVACDHYHRYADDVALMGDLGFQAYRFSLAWPRVMPEGTGPVNAAGLDFYDRLVDSLLARGIQPMACLYHWDLPQALQERGGWRNRDIAHWFADYATAAIGRLGDRVKPWAMLNEPSVHAIFGHGFGNHAPGLTGWDSYVKAQHHLNLAQGTGIAAARALRADLKLGTVLSLQPIFPASQDPADIAAAARFDACWNTINLDPLFHGRYPDLFAEDFAPLVKPGDLETIRAPIDFLGVNYYGPSYIKHDPNAFLGQASWGALPPNTPQTLLGWPISAQGMVDVLARLRDAYGNPPVFITENGACYEDPAPVDGVVQDPARTEYIRAHLVAAGQAIAQGCALKGYYVWSLLDNFEWAEGERRRFGVVRVDFASQQRTPKASGLYLSQLMKAARAGAAP</sequence>
<gene>
    <name evidence="14" type="ORF">SAMN05660859_1428</name>
</gene>
<dbReference type="PROSITE" id="PS00572">
    <property type="entry name" value="GLYCOSYL_HYDROL_F1_1"/>
    <property type="match status" value="1"/>
</dbReference>
<reference evidence="15" key="1">
    <citation type="submission" date="2016-10" db="EMBL/GenBank/DDBJ databases">
        <authorList>
            <person name="Varghese N."/>
            <person name="Submissions S."/>
        </authorList>
    </citation>
    <scope>NUCLEOTIDE SEQUENCE [LARGE SCALE GENOMIC DNA]</scope>
    <source>
        <strain evidence="15">CGMCC 1.1761</strain>
    </source>
</reference>
<dbReference type="NCBIfam" id="TIGR03356">
    <property type="entry name" value="BGL"/>
    <property type="match status" value="1"/>
</dbReference>
<dbReference type="STRING" id="177413.SAMN05660859_1428"/>
<keyword evidence="6" id="KW-0119">Carbohydrate metabolism</keyword>
<dbReference type="PANTHER" id="PTHR10353">
    <property type="entry name" value="GLYCOSYL HYDROLASE"/>
    <property type="match status" value="1"/>
</dbReference>
<evidence type="ECO:0000256" key="13">
    <source>
        <dbReference type="SAM" id="SignalP"/>
    </source>
</evidence>
<feature type="binding site" evidence="10">
    <location>
        <position position="56"/>
    </location>
    <ligand>
        <name>substrate</name>
    </ligand>
</feature>
<feature type="binding site" evidence="10">
    <location>
        <position position="433"/>
    </location>
    <ligand>
        <name>substrate</name>
    </ligand>
</feature>
<feature type="binding site" evidence="10">
    <location>
        <position position="157"/>
    </location>
    <ligand>
        <name>substrate</name>
    </ligand>
</feature>
<dbReference type="InterPro" id="IPR033132">
    <property type="entry name" value="GH_1_N_CS"/>
</dbReference>